<accession>A0A6A6SC65</accession>
<reference evidence="3" key="1">
    <citation type="journal article" date="2020" name="Stud. Mycol.">
        <title>101 Dothideomycetes genomes: a test case for predicting lifestyles and emergence of pathogens.</title>
        <authorList>
            <person name="Haridas S."/>
            <person name="Albert R."/>
            <person name="Binder M."/>
            <person name="Bloem J."/>
            <person name="Labutti K."/>
            <person name="Salamov A."/>
            <person name="Andreopoulos B."/>
            <person name="Baker S."/>
            <person name="Barry K."/>
            <person name="Bills G."/>
            <person name="Bluhm B."/>
            <person name="Cannon C."/>
            <person name="Castanera R."/>
            <person name="Culley D."/>
            <person name="Daum C."/>
            <person name="Ezra D."/>
            <person name="Gonzalez J."/>
            <person name="Henrissat B."/>
            <person name="Kuo A."/>
            <person name="Liang C."/>
            <person name="Lipzen A."/>
            <person name="Lutzoni F."/>
            <person name="Magnuson J."/>
            <person name="Mondo S."/>
            <person name="Nolan M."/>
            <person name="Ohm R."/>
            <person name="Pangilinan J."/>
            <person name="Park H.-J."/>
            <person name="Ramirez L."/>
            <person name="Alfaro M."/>
            <person name="Sun H."/>
            <person name="Tritt A."/>
            <person name="Yoshinaga Y."/>
            <person name="Zwiers L.-H."/>
            <person name="Turgeon B."/>
            <person name="Goodwin S."/>
            <person name="Spatafora J."/>
            <person name="Crous P."/>
            <person name="Grigoriev I."/>
        </authorList>
    </citation>
    <scope>NUCLEOTIDE SEQUENCE</scope>
    <source>
        <strain evidence="3">CBS 473.64</strain>
    </source>
</reference>
<feature type="transmembrane region" description="Helical" evidence="1">
    <location>
        <begin position="26"/>
        <end position="46"/>
    </location>
</feature>
<dbReference type="AlphaFoldDB" id="A0A6A6SC65"/>
<keyword evidence="4" id="KW-1185">Reference proteome</keyword>
<evidence type="ECO:0000313" key="3">
    <source>
        <dbReference type="EMBL" id="KAF2643754.1"/>
    </source>
</evidence>
<protein>
    <submittedName>
        <fullName evidence="3">Uncharacterized protein</fullName>
    </submittedName>
</protein>
<sequence>MLPLITFLYILATTTAMAVDPSGTLFMSMVCSITIATMSMMVLVTLPKALQKFVFAPPNPMGTYFKDMVSTKAGVKALPIIDIVTAMIPKTISSMYAYVNKVLHTSTTIVVDTTTITASTSTDLASDHGQQDFETELVSATASFLDNKVDAMKCLRKSTYPRSKRGLPISECISGGSTPGLNCAVM</sequence>
<feature type="chain" id="PRO_5025625442" evidence="2">
    <location>
        <begin position="19"/>
        <end position="186"/>
    </location>
</feature>
<feature type="signal peptide" evidence="2">
    <location>
        <begin position="1"/>
        <end position="18"/>
    </location>
</feature>
<keyword evidence="2" id="KW-0732">Signal</keyword>
<evidence type="ECO:0000256" key="1">
    <source>
        <dbReference type="SAM" id="Phobius"/>
    </source>
</evidence>
<name>A0A6A6SC65_9PLEO</name>
<keyword evidence="1" id="KW-0812">Transmembrane</keyword>
<evidence type="ECO:0000313" key="4">
    <source>
        <dbReference type="Proteomes" id="UP000799753"/>
    </source>
</evidence>
<gene>
    <name evidence="3" type="ORF">P280DRAFT_216087</name>
</gene>
<keyword evidence="1" id="KW-0472">Membrane</keyword>
<keyword evidence="1" id="KW-1133">Transmembrane helix</keyword>
<evidence type="ECO:0000256" key="2">
    <source>
        <dbReference type="SAM" id="SignalP"/>
    </source>
</evidence>
<dbReference type="Proteomes" id="UP000799753">
    <property type="component" value="Unassembled WGS sequence"/>
</dbReference>
<dbReference type="EMBL" id="MU006779">
    <property type="protein sequence ID" value="KAF2643754.1"/>
    <property type="molecule type" value="Genomic_DNA"/>
</dbReference>
<proteinExistence type="predicted"/>
<organism evidence="3 4">
    <name type="scientific">Massarina eburnea CBS 473.64</name>
    <dbReference type="NCBI Taxonomy" id="1395130"/>
    <lineage>
        <taxon>Eukaryota</taxon>
        <taxon>Fungi</taxon>
        <taxon>Dikarya</taxon>
        <taxon>Ascomycota</taxon>
        <taxon>Pezizomycotina</taxon>
        <taxon>Dothideomycetes</taxon>
        <taxon>Pleosporomycetidae</taxon>
        <taxon>Pleosporales</taxon>
        <taxon>Massarineae</taxon>
        <taxon>Massarinaceae</taxon>
        <taxon>Massarina</taxon>
    </lineage>
</organism>